<dbReference type="EMBL" id="JAQQXT010000015">
    <property type="protein sequence ID" value="MDC8773920.1"/>
    <property type="molecule type" value="Genomic_DNA"/>
</dbReference>
<accession>A0ABT5KJ76</accession>
<evidence type="ECO:0000256" key="1">
    <source>
        <dbReference type="SAM" id="Phobius"/>
    </source>
</evidence>
<keyword evidence="1" id="KW-1133">Transmembrane helix</keyword>
<evidence type="ECO:0000313" key="5">
    <source>
        <dbReference type="Proteomes" id="UP001221189"/>
    </source>
</evidence>
<proteinExistence type="predicted"/>
<dbReference type="InterPro" id="IPR013424">
    <property type="entry name" value="Ice-binding_C"/>
</dbReference>
<keyword evidence="1" id="KW-0472">Membrane</keyword>
<organism evidence="4 5">
    <name type="scientific">Roseateles albus</name>
    <dbReference type="NCBI Taxonomy" id="2987525"/>
    <lineage>
        <taxon>Bacteria</taxon>
        <taxon>Pseudomonadati</taxon>
        <taxon>Pseudomonadota</taxon>
        <taxon>Betaproteobacteria</taxon>
        <taxon>Burkholderiales</taxon>
        <taxon>Sphaerotilaceae</taxon>
        <taxon>Roseateles</taxon>
    </lineage>
</organism>
<keyword evidence="1" id="KW-0812">Transmembrane</keyword>
<dbReference type="NCBIfam" id="TIGR02595">
    <property type="entry name" value="PEP_CTERM"/>
    <property type="match status" value="1"/>
</dbReference>
<name>A0ABT5KJ76_9BURK</name>
<gene>
    <name evidence="4" type="ORF">PRZ03_20320</name>
</gene>
<dbReference type="RefSeq" id="WP_273602008.1">
    <property type="nucleotide sequence ID" value="NZ_JAQQXT010000015.1"/>
</dbReference>
<feature type="transmembrane region" description="Helical" evidence="1">
    <location>
        <begin position="140"/>
        <end position="157"/>
    </location>
</feature>
<comment type="caution">
    <text evidence="4">The sequence shown here is derived from an EMBL/GenBank/DDBJ whole genome shotgun (WGS) entry which is preliminary data.</text>
</comment>
<evidence type="ECO:0000313" key="4">
    <source>
        <dbReference type="EMBL" id="MDC8773920.1"/>
    </source>
</evidence>
<dbReference type="Pfam" id="PF07589">
    <property type="entry name" value="PEP-CTERM"/>
    <property type="match status" value="1"/>
</dbReference>
<feature type="signal peptide" evidence="2">
    <location>
        <begin position="1"/>
        <end position="21"/>
    </location>
</feature>
<protein>
    <submittedName>
        <fullName evidence="4">FxDxF family PEP-CTERM protein</fullName>
    </submittedName>
</protein>
<feature type="chain" id="PRO_5047019860" evidence="2">
    <location>
        <begin position="22"/>
        <end position="163"/>
    </location>
</feature>
<feature type="domain" description="Ice-binding protein C-terminal" evidence="3">
    <location>
        <begin position="136"/>
        <end position="160"/>
    </location>
</feature>
<evidence type="ECO:0000256" key="2">
    <source>
        <dbReference type="SAM" id="SignalP"/>
    </source>
</evidence>
<evidence type="ECO:0000259" key="3">
    <source>
        <dbReference type="Pfam" id="PF07589"/>
    </source>
</evidence>
<keyword evidence="2" id="KW-0732">Signal</keyword>
<keyword evidence="5" id="KW-1185">Reference proteome</keyword>
<reference evidence="4 5" key="1">
    <citation type="submission" date="2022-10" db="EMBL/GenBank/DDBJ databases">
        <title>Paucibacter sp. hw1 Genome sequencing.</title>
        <authorList>
            <person name="Park S."/>
        </authorList>
    </citation>
    <scope>NUCLEOTIDE SEQUENCE [LARGE SCALE GENOMIC DNA]</scope>
    <source>
        <strain evidence="5">hw1</strain>
    </source>
</reference>
<sequence>MNFKSSVIAAALFAASFAASAVGPGNLGAIDNKTTNIGNTFLVGATFSDNYVFDLVNPGETFGSVTFSSKGSFGLSNVVVTLSGGSIVGSALDTDPTAEFGFTGLTAGHYTLNISGKAIGSLGGSYGGVIEAMTAPVPEPTTYALLLAGLGAVGFVARRRKSV</sequence>
<dbReference type="NCBIfam" id="NF038126">
    <property type="entry name" value="PEP_CTERM_FxDxF"/>
    <property type="match status" value="1"/>
</dbReference>
<dbReference type="Proteomes" id="UP001221189">
    <property type="component" value="Unassembled WGS sequence"/>
</dbReference>